<dbReference type="Proteomes" id="UP000220438">
    <property type="component" value="Unassembled WGS sequence"/>
</dbReference>
<dbReference type="EMBL" id="NOUW01000017">
    <property type="protein sequence ID" value="PDX89706.1"/>
    <property type="molecule type" value="Genomic_DNA"/>
</dbReference>
<name>A0A2A7BEC9_9FIRM</name>
<gene>
    <name evidence="1" type="ORF">CHR61_05965</name>
    <name evidence="2" type="ORF">DW905_02710</name>
</gene>
<dbReference type="EMBL" id="QVEZ01000001">
    <property type="protein sequence ID" value="RGC07499.1"/>
    <property type="molecule type" value="Genomic_DNA"/>
</dbReference>
<dbReference type="Proteomes" id="UP000261079">
    <property type="component" value="Unassembled WGS sequence"/>
</dbReference>
<dbReference type="RefSeq" id="WP_097770669.1">
    <property type="nucleotide sequence ID" value="NZ_CABVEM010000007.1"/>
</dbReference>
<reference evidence="1 3" key="1">
    <citation type="journal article" date="2017" name="Front. Microbiol.">
        <title>New Insights into the Diversity of the Genus Faecalibacterium.</title>
        <authorList>
            <person name="Benevides L."/>
            <person name="Burman S."/>
            <person name="Martin R."/>
            <person name="Robert V."/>
            <person name="Thomas M."/>
            <person name="Miquel S."/>
            <person name="Chain F."/>
            <person name="Sokol H."/>
            <person name="Bermudez-Humaran L.G."/>
            <person name="Morrison M."/>
            <person name="Langella P."/>
            <person name="Azevedo V.A."/>
            <person name="Chatel J.M."/>
            <person name="Soares S."/>
        </authorList>
    </citation>
    <scope>NUCLEOTIDE SEQUENCE [LARGE SCALE GENOMIC DNA]</scope>
    <source>
        <strain evidence="1 3">AHMP21</strain>
    </source>
</reference>
<evidence type="ECO:0000313" key="4">
    <source>
        <dbReference type="Proteomes" id="UP000261079"/>
    </source>
</evidence>
<proteinExistence type="predicted"/>
<evidence type="ECO:0000313" key="2">
    <source>
        <dbReference type="EMBL" id="RGC07499.1"/>
    </source>
</evidence>
<evidence type="ECO:0000313" key="1">
    <source>
        <dbReference type="EMBL" id="PDX89706.1"/>
    </source>
</evidence>
<comment type="caution">
    <text evidence="1">The sequence shown here is derived from an EMBL/GenBank/DDBJ whole genome shotgun (WGS) entry which is preliminary data.</text>
</comment>
<evidence type="ECO:0000313" key="3">
    <source>
        <dbReference type="Proteomes" id="UP000220438"/>
    </source>
</evidence>
<sequence length="158" mass="17702">MRENIVFDYLLANAWGLPLCRVSVSEDGFVQCQENRENTQGLQLEKAEVDKIKSIVSEHTHILDYDSKELESPDVFDGVMNFFDFEASDGRKVNLMAFNIGEVKTPGMSFSKGLLEEGELDEIVVPVKAMEVVKTFEEIAATLVANGVDAKYLRLTYA</sequence>
<accession>A0A2A7BEC9</accession>
<dbReference type="AlphaFoldDB" id="A0A2A7BEC9"/>
<protein>
    <submittedName>
        <fullName evidence="1">Uncharacterized protein</fullName>
    </submittedName>
</protein>
<organism evidence="1 3">
    <name type="scientific">Faecalibacterium prausnitzii</name>
    <dbReference type="NCBI Taxonomy" id="853"/>
    <lineage>
        <taxon>Bacteria</taxon>
        <taxon>Bacillati</taxon>
        <taxon>Bacillota</taxon>
        <taxon>Clostridia</taxon>
        <taxon>Eubacteriales</taxon>
        <taxon>Oscillospiraceae</taxon>
        <taxon>Faecalibacterium</taxon>
    </lineage>
</organism>
<reference evidence="2 4" key="2">
    <citation type="submission" date="2018-08" db="EMBL/GenBank/DDBJ databases">
        <title>A genome reference for cultivated species of the human gut microbiota.</title>
        <authorList>
            <person name="Zou Y."/>
            <person name="Xue W."/>
            <person name="Luo G."/>
        </authorList>
    </citation>
    <scope>NUCLEOTIDE SEQUENCE [LARGE SCALE GENOMIC DNA]</scope>
    <source>
        <strain evidence="2 4">AM42-11AC</strain>
    </source>
</reference>